<dbReference type="EMBL" id="MZMU01000003">
    <property type="protein sequence ID" value="RXT29057.1"/>
    <property type="molecule type" value="Genomic_DNA"/>
</dbReference>
<feature type="transmembrane region" description="Helical" evidence="1">
    <location>
        <begin position="335"/>
        <end position="352"/>
    </location>
</feature>
<dbReference type="PANTHER" id="PTHR32063">
    <property type="match status" value="1"/>
</dbReference>
<keyword evidence="1" id="KW-0472">Membrane</keyword>
<feature type="transmembrane region" description="Helical" evidence="1">
    <location>
        <begin position="462"/>
        <end position="485"/>
    </location>
</feature>
<dbReference type="Proteomes" id="UP000290767">
    <property type="component" value="Unassembled WGS sequence"/>
</dbReference>
<evidence type="ECO:0000256" key="1">
    <source>
        <dbReference type="SAM" id="Phobius"/>
    </source>
</evidence>
<dbReference type="Gene3D" id="3.30.70.1440">
    <property type="entry name" value="Multidrug efflux transporter AcrB pore domain"/>
    <property type="match status" value="1"/>
</dbReference>
<dbReference type="InterPro" id="IPR027463">
    <property type="entry name" value="AcrB_DN_DC_subdom"/>
</dbReference>
<accession>A0A4Q1UD73</accession>
<feature type="transmembrane region" description="Helical" evidence="1">
    <location>
        <begin position="359"/>
        <end position="380"/>
    </location>
</feature>
<evidence type="ECO:0000313" key="2">
    <source>
        <dbReference type="EMBL" id="RXT29057.1"/>
    </source>
</evidence>
<dbReference type="GO" id="GO:0042910">
    <property type="term" value="F:xenobiotic transmembrane transporter activity"/>
    <property type="evidence" value="ECO:0007669"/>
    <property type="project" value="TreeGrafter"/>
</dbReference>
<dbReference type="PANTHER" id="PTHR32063:SF21">
    <property type="entry name" value="MULTIDRUG RESISTANCE PROTEIN MDTB"/>
    <property type="match status" value="1"/>
</dbReference>
<keyword evidence="1" id="KW-0812">Transmembrane</keyword>
<sequence>MIPNFCIQRPVATTLLAIGVILAGLAGYQLVPVAALPQVDFPTINVSAQLSGASPQTMATSVSTPLIKQFETIPGITEISASSSLGSTSIVLQFDLSRNIDAAAADVQAAISHATRQLPDNLTTPPSYRKTNPADAPVMLLSVQSNTMPRSKLDDIAENIISPSLSTLPGVAQVSVYGAQTYAVRVEVDPNKLLTRGIGIDTVNKALAAANSQQPVGTLQNNSQSMTITANTQSTSAEQFRSLVIANPNGAPIHLGDIADVQDSVENQYTGSWYDGQRGIILAIQRQPDANTVDVVDAINAKLPQLHAEIPPSVNTVVMNDAAKPIRDAISDVKFTLLLTIGLVVLVIYLFTGHATATIIPGLAVPLSLISTFGMMYVLGYSIDNISLLGLTLAVGLVVDDAIVMLENILRHVEEGMPVREAAIKGAGEVSYTIISMSVSLIAVFIPILLMGGVVGRVFNEFGMVVAIAIISSAIVSLTVTPMLASRLSNHQSRPPLIIRIFDAGFERTLRGYDRAVGWCLRHRPTILGVFLASVALTIYFFMTLPTSFFPQEDIGRLTISTQARQDISYSAMEALQQQAAAVVKANPAVNHVMSTIGGNPNKPQNNGSMFVELKDKKDRAPLDQTLRELRTAINKIPGLQAFVTPNQSLRFGGRQTASQYQLVVQALNADQTNLWAGKIQAAMRKDRLFTDVTSDAQNNALQANIVIDTERASAYGIDNDTLRTTLQESFSGYAAAEIQSTGDSYDVIVEYDTSKPWDDQKLSEIRVASANGSLVPLSNFAHVERTVGPVTINQTGQLVSTTVSFNLPEGVSLSDATAAIDQIKTEMSMPADVFTSYGGTAQIFEQSQGNTPYLILAAVLTIYVVLGVLYESFIHPLTILSGLPAAAFGALLALKIMGFDLSIIALIGLLMLIGIVKKNAIMMIDVAVETMRTTGEKATVAIHEACVRRFRPIMMTTFCALLGALPIALGTGASSELRQPLGIAVVGGLIVSQMLTLFITPVIFVEMDRFGNFLGRLIGHKKVEEPEVQEARAMAAE</sequence>
<dbReference type="SUPFAM" id="SSF82866">
    <property type="entry name" value="Multidrug efflux transporter AcrB transmembrane domain"/>
    <property type="match status" value="2"/>
</dbReference>
<reference evidence="2 3" key="1">
    <citation type="submission" date="2017-03" db="EMBL/GenBank/DDBJ databases">
        <authorList>
            <person name="Safronova V.I."/>
            <person name="Sazanova A.L."/>
            <person name="Chirak E.R."/>
        </authorList>
    </citation>
    <scope>NUCLEOTIDE SEQUENCE [LARGE SCALE GENOMIC DNA]</scope>
    <source>
        <strain evidence="2 3">Tri-43</strain>
    </source>
</reference>
<feature type="transmembrane region" description="Helical" evidence="1">
    <location>
        <begin position="854"/>
        <end position="871"/>
    </location>
</feature>
<dbReference type="InterPro" id="IPR001036">
    <property type="entry name" value="Acrflvin-R"/>
</dbReference>
<dbReference type="Pfam" id="PF00873">
    <property type="entry name" value="ACR_tran"/>
    <property type="match status" value="1"/>
</dbReference>
<feature type="transmembrane region" description="Helical" evidence="1">
    <location>
        <begin position="430"/>
        <end position="450"/>
    </location>
</feature>
<feature type="transmembrane region" description="Helical" evidence="1">
    <location>
        <begin position="950"/>
        <end position="970"/>
    </location>
</feature>
<dbReference type="Gene3D" id="3.30.70.1430">
    <property type="entry name" value="Multidrug efflux transporter AcrB pore domain"/>
    <property type="match status" value="2"/>
</dbReference>
<dbReference type="SUPFAM" id="SSF82714">
    <property type="entry name" value="Multidrug efflux transporter AcrB TolC docking domain, DN and DC subdomains"/>
    <property type="match status" value="2"/>
</dbReference>
<gene>
    <name evidence="2" type="ORF">B5P46_10045</name>
</gene>
<dbReference type="AlphaFoldDB" id="A0A4Q1UD73"/>
<dbReference type="PRINTS" id="PR00702">
    <property type="entry name" value="ACRIFLAVINRP"/>
</dbReference>
<feature type="transmembrane region" description="Helical" evidence="1">
    <location>
        <begin position="386"/>
        <end position="410"/>
    </location>
</feature>
<keyword evidence="1" id="KW-1133">Transmembrane helix</keyword>
<dbReference type="GO" id="GO:0005886">
    <property type="term" value="C:plasma membrane"/>
    <property type="evidence" value="ECO:0007669"/>
    <property type="project" value="TreeGrafter"/>
</dbReference>
<protein>
    <submittedName>
        <fullName evidence="2">Acriflavine resistance protein B</fullName>
    </submittedName>
</protein>
<proteinExistence type="predicted"/>
<dbReference type="Gene3D" id="1.20.1640.10">
    <property type="entry name" value="Multidrug efflux transporter AcrB transmembrane domain"/>
    <property type="match status" value="2"/>
</dbReference>
<comment type="caution">
    <text evidence="2">The sequence shown here is derived from an EMBL/GenBank/DDBJ whole genome shotgun (WGS) entry which is preliminary data.</text>
</comment>
<feature type="transmembrane region" description="Helical" evidence="1">
    <location>
        <begin position="904"/>
        <end position="929"/>
    </location>
</feature>
<evidence type="ECO:0000313" key="3">
    <source>
        <dbReference type="Proteomes" id="UP000290767"/>
    </source>
</evidence>
<dbReference type="Gene3D" id="3.30.70.1320">
    <property type="entry name" value="Multidrug efflux transporter AcrB pore domain like"/>
    <property type="match status" value="1"/>
</dbReference>
<dbReference type="SUPFAM" id="SSF82693">
    <property type="entry name" value="Multidrug efflux transporter AcrB pore domain, PN1, PN2, PC1 and PC2 subdomains"/>
    <property type="match status" value="4"/>
</dbReference>
<organism evidence="2 3">
    <name type="scientific">Rhizobium leguminosarum</name>
    <dbReference type="NCBI Taxonomy" id="384"/>
    <lineage>
        <taxon>Bacteria</taxon>
        <taxon>Pseudomonadati</taxon>
        <taxon>Pseudomonadota</taxon>
        <taxon>Alphaproteobacteria</taxon>
        <taxon>Hyphomicrobiales</taxon>
        <taxon>Rhizobiaceae</taxon>
        <taxon>Rhizobium/Agrobacterium group</taxon>
        <taxon>Rhizobium</taxon>
    </lineage>
</organism>
<dbReference type="Gene3D" id="3.30.2090.10">
    <property type="entry name" value="Multidrug efflux transporter AcrB TolC docking domain, DN and DC subdomains"/>
    <property type="match status" value="2"/>
</dbReference>
<dbReference type="RefSeq" id="WP_129418540.1">
    <property type="nucleotide sequence ID" value="NZ_MZMU01000003.1"/>
</dbReference>
<feature type="transmembrane region" description="Helical" evidence="1">
    <location>
        <begin position="982"/>
        <end position="1006"/>
    </location>
</feature>
<feature type="transmembrane region" description="Helical" evidence="1">
    <location>
        <begin position="525"/>
        <end position="543"/>
    </location>
</feature>
<name>A0A4Q1UD73_RHILE</name>